<protein>
    <submittedName>
        <fullName evidence="1">Uncharacterized protein</fullName>
    </submittedName>
</protein>
<gene>
    <name evidence="1" type="ORF">HMPREF9123_2200</name>
</gene>
<dbReference type="EMBL" id="AFAY01000046">
    <property type="protein sequence ID" value="EGF09948.1"/>
    <property type="molecule type" value="Genomic_DNA"/>
</dbReference>
<accession>F2BEP3</accession>
<organism evidence="1 2">
    <name type="scientific">Neisseria bacilliformis ATCC BAA-1200</name>
    <dbReference type="NCBI Taxonomy" id="888742"/>
    <lineage>
        <taxon>Bacteria</taxon>
        <taxon>Pseudomonadati</taxon>
        <taxon>Pseudomonadota</taxon>
        <taxon>Betaproteobacteria</taxon>
        <taxon>Neisseriales</taxon>
        <taxon>Neisseriaceae</taxon>
        <taxon>Neisseria</taxon>
    </lineage>
</organism>
<dbReference type="HOGENOM" id="CLU_3138079_0_0_4"/>
<sequence>MPPRLCGDDVSENVAAAQLKPENGFSDGLLFPTPESTCVAAAHALLQIV</sequence>
<dbReference type="Proteomes" id="UP000004105">
    <property type="component" value="Unassembled WGS sequence"/>
</dbReference>
<comment type="caution">
    <text evidence="1">The sequence shown here is derived from an EMBL/GenBank/DDBJ whole genome shotgun (WGS) entry which is preliminary data.</text>
</comment>
<evidence type="ECO:0000313" key="2">
    <source>
        <dbReference type="Proteomes" id="UP000004105"/>
    </source>
</evidence>
<evidence type="ECO:0000313" key="1">
    <source>
        <dbReference type="EMBL" id="EGF09948.1"/>
    </source>
</evidence>
<dbReference type="AlphaFoldDB" id="F2BEP3"/>
<reference evidence="1 2" key="1">
    <citation type="submission" date="2011-02" db="EMBL/GenBank/DDBJ databases">
        <authorList>
            <person name="Muzny D."/>
            <person name="Qin X."/>
            <person name="Deng J."/>
            <person name="Jiang H."/>
            <person name="Liu Y."/>
            <person name="Qu J."/>
            <person name="Song X.-Z."/>
            <person name="Zhang L."/>
            <person name="Thornton R."/>
            <person name="Coyle M."/>
            <person name="Francisco L."/>
            <person name="Jackson L."/>
            <person name="Javaid M."/>
            <person name="Korchina V."/>
            <person name="Kovar C."/>
            <person name="Mata R."/>
            <person name="Mathew T."/>
            <person name="Ngo R."/>
            <person name="Nguyen L."/>
            <person name="Nguyen N."/>
            <person name="Okwuonu G."/>
            <person name="Ongeri F."/>
            <person name="Pham C."/>
            <person name="Simmons D."/>
            <person name="Wilczek-Boney K."/>
            <person name="Hale W."/>
            <person name="Jakkamsetti A."/>
            <person name="Pham P."/>
            <person name="Ruth R."/>
            <person name="San Lucas F."/>
            <person name="Warren J."/>
            <person name="Zhang J."/>
            <person name="Zhao Z."/>
            <person name="Zhou C."/>
            <person name="Zhu D."/>
            <person name="Lee S."/>
            <person name="Bess C."/>
            <person name="Blankenburg K."/>
            <person name="Forbes L."/>
            <person name="Fu Q."/>
            <person name="Gubbala S."/>
            <person name="Hirani K."/>
            <person name="Jayaseelan J.C."/>
            <person name="Lara F."/>
            <person name="Munidasa M."/>
            <person name="Palculict T."/>
            <person name="Patil S."/>
            <person name="Pu L.-L."/>
            <person name="Saada N."/>
            <person name="Tang L."/>
            <person name="Weissenberger G."/>
            <person name="Zhu Y."/>
            <person name="Hemphill L."/>
            <person name="Shang Y."/>
            <person name="Youmans B."/>
            <person name="Ayvaz T."/>
            <person name="Ross M."/>
            <person name="Santibanez J."/>
            <person name="Aqrawi P."/>
            <person name="Gross S."/>
            <person name="Joshi V."/>
            <person name="Fowler G."/>
            <person name="Nazareth L."/>
            <person name="Reid J."/>
            <person name="Worley K."/>
            <person name="Petrosino J."/>
            <person name="Highlander S."/>
            <person name="Gibbs R."/>
        </authorList>
    </citation>
    <scope>NUCLEOTIDE SEQUENCE [LARGE SCALE GENOMIC DNA]</scope>
    <source>
        <strain evidence="1 2">ATCC BAA-1200</strain>
    </source>
</reference>
<name>F2BEP3_9NEIS</name>
<proteinExistence type="predicted"/>
<keyword evidence="2" id="KW-1185">Reference proteome</keyword>